<accession>A0A9N8EF83</accession>
<organism evidence="1 2">
    <name type="scientific">Seminavis robusta</name>
    <dbReference type="NCBI Taxonomy" id="568900"/>
    <lineage>
        <taxon>Eukaryota</taxon>
        <taxon>Sar</taxon>
        <taxon>Stramenopiles</taxon>
        <taxon>Ochrophyta</taxon>
        <taxon>Bacillariophyta</taxon>
        <taxon>Bacillariophyceae</taxon>
        <taxon>Bacillariophycidae</taxon>
        <taxon>Naviculales</taxon>
        <taxon>Naviculaceae</taxon>
        <taxon>Seminavis</taxon>
    </lineage>
</organism>
<evidence type="ECO:0000313" key="2">
    <source>
        <dbReference type="Proteomes" id="UP001153069"/>
    </source>
</evidence>
<gene>
    <name evidence="1" type="ORF">SEMRO_850_G210790.1</name>
</gene>
<dbReference type="AlphaFoldDB" id="A0A9N8EF83"/>
<reference evidence="1" key="1">
    <citation type="submission" date="2020-06" db="EMBL/GenBank/DDBJ databases">
        <authorList>
            <consortium name="Plant Systems Biology data submission"/>
        </authorList>
    </citation>
    <scope>NUCLEOTIDE SEQUENCE</scope>
    <source>
        <strain evidence="1">D6</strain>
    </source>
</reference>
<evidence type="ECO:0000313" key="1">
    <source>
        <dbReference type="EMBL" id="CAB9517355.1"/>
    </source>
</evidence>
<dbReference type="Proteomes" id="UP001153069">
    <property type="component" value="Unassembled WGS sequence"/>
</dbReference>
<protein>
    <submittedName>
        <fullName evidence="1">Uncharacterized protein</fullName>
    </submittedName>
</protein>
<comment type="caution">
    <text evidence="1">The sequence shown here is derived from an EMBL/GenBank/DDBJ whole genome shotgun (WGS) entry which is preliminary data.</text>
</comment>
<keyword evidence="2" id="KW-1185">Reference proteome</keyword>
<sequence length="323" mass="36289">MGLDLDLPEMMDENGDPFLPPLSLRRLRAASQRIDEINARSDCIQKGSDDEEFQLRMKIMKHIANDNAYAVKNLLINKIWVPGSYRIPFDTNPGFFVLPCIPPNDAKDWTPGGRGFNAREEGRVVSEAQPGDLNCARDLLTATIKALAESATREGCVRPLDLIGSEDNARGMEQVLEELATRTVRVPERHVTGFNVLKVKLQNSLDYKVPDPMLLAMKAATNWYYMMTGLKLLPACKPPEDPLKEEIRIANEEICEELREQDLCPETWEDLAKGLGQPLTPDNRPAHVSLQETAEMSDLDSTNRELSPCELLALYDEIEAWAL</sequence>
<name>A0A9N8EF83_9STRA</name>
<proteinExistence type="predicted"/>
<dbReference type="EMBL" id="CAICTM010000849">
    <property type="protein sequence ID" value="CAB9517355.1"/>
    <property type="molecule type" value="Genomic_DNA"/>
</dbReference>